<gene>
    <name evidence="1" type="ORF">JOE69_001120</name>
</gene>
<keyword evidence="2" id="KW-1185">Reference proteome</keyword>
<comment type="caution">
    <text evidence="1">The sequence shown here is derived from an EMBL/GenBank/DDBJ whole genome shotgun (WGS) entry which is preliminary data.</text>
</comment>
<accession>A0ABU1J8X9</accession>
<name>A0ABU1J8X9_9MICC</name>
<reference evidence="1 2" key="1">
    <citation type="submission" date="2023-07" db="EMBL/GenBank/DDBJ databases">
        <title>Sequencing the genomes of 1000 actinobacteria strains.</title>
        <authorList>
            <person name="Klenk H.-P."/>
        </authorList>
    </citation>
    <scope>NUCLEOTIDE SEQUENCE [LARGE SCALE GENOMIC DNA]</scope>
    <source>
        <strain evidence="1 2">DSM 14555</strain>
    </source>
</reference>
<organism evidence="1 2">
    <name type="scientific">Arthrobacter russicus</name>
    <dbReference type="NCBI Taxonomy" id="172040"/>
    <lineage>
        <taxon>Bacteria</taxon>
        <taxon>Bacillati</taxon>
        <taxon>Actinomycetota</taxon>
        <taxon>Actinomycetes</taxon>
        <taxon>Micrococcales</taxon>
        <taxon>Micrococcaceae</taxon>
        <taxon>Arthrobacter</taxon>
    </lineage>
</organism>
<dbReference type="Proteomes" id="UP001185069">
    <property type="component" value="Unassembled WGS sequence"/>
</dbReference>
<evidence type="ECO:0000313" key="2">
    <source>
        <dbReference type="Proteomes" id="UP001185069"/>
    </source>
</evidence>
<sequence length="55" mass="6181">MKSETPIKQCPVCAVYAAVNSVPHCTTRTCTWNRCSCGTTYDRYTGRTFKTQGTR</sequence>
<dbReference type="EMBL" id="JAVDQF010000001">
    <property type="protein sequence ID" value="MDR6268882.1"/>
    <property type="molecule type" value="Genomic_DNA"/>
</dbReference>
<evidence type="ECO:0000313" key="1">
    <source>
        <dbReference type="EMBL" id="MDR6268882.1"/>
    </source>
</evidence>
<proteinExistence type="predicted"/>
<protein>
    <submittedName>
        <fullName evidence="1">Uncharacterized protein</fullName>
    </submittedName>
</protein>